<name>A0A5J4VPK7_9EUKA</name>
<evidence type="ECO:0000313" key="2">
    <source>
        <dbReference type="Proteomes" id="UP000324800"/>
    </source>
</evidence>
<gene>
    <name evidence="1" type="ORF">EZS28_019974</name>
</gene>
<sequence length="322" mass="36969">IRSMGLPFSKQSTIPVKHKPVELALPENFDKPKINARTPTATAVEQQDPRKEIGKFLQSQYQLTLQDIERQLTPGQSISEKTQAHLAKALTAITVMRTSEIDFRARKLSRLQNFEARRRDIQCPPLLSITTVMQPIEVLDSKRCPIDKILQSEQTLALNNFPIDEEILAHFSEQQEYQFANDVLSQMILTLGKAERTHFTRAHNENGTNINYFYLAANSFNSNLNSETRSHMLGTQVIARRGTVNKDATGITNLLFGIQQLGKADVKTQRFRRLTPSPIWKQIMRPIMNQNENQAFELNQEIQNYNVFKISDNYSNSQLYLY</sequence>
<dbReference type="AlphaFoldDB" id="A0A5J4VPK7"/>
<proteinExistence type="predicted"/>
<feature type="non-terminal residue" evidence="1">
    <location>
        <position position="1"/>
    </location>
</feature>
<accession>A0A5J4VPK7</accession>
<dbReference type="EMBL" id="SNRW01005730">
    <property type="protein sequence ID" value="KAA6384494.1"/>
    <property type="molecule type" value="Genomic_DNA"/>
</dbReference>
<protein>
    <submittedName>
        <fullName evidence="1">Uncharacterized protein</fullName>
    </submittedName>
</protein>
<organism evidence="1 2">
    <name type="scientific">Streblomastix strix</name>
    <dbReference type="NCBI Taxonomy" id="222440"/>
    <lineage>
        <taxon>Eukaryota</taxon>
        <taxon>Metamonada</taxon>
        <taxon>Preaxostyla</taxon>
        <taxon>Oxymonadida</taxon>
        <taxon>Streblomastigidae</taxon>
        <taxon>Streblomastix</taxon>
    </lineage>
</organism>
<evidence type="ECO:0000313" key="1">
    <source>
        <dbReference type="EMBL" id="KAA6384494.1"/>
    </source>
</evidence>
<dbReference type="Proteomes" id="UP000324800">
    <property type="component" value="Unassembled WGS sequence"/>
</dbReference>
<comment type="caution">
    <text evidence="1">The sequence shown here is derived from an EMBL/GenBank/DDBJ whole genome shotgun (WGS) entry which is preliminary data.</text>
</comment>
<reference evidence="1 2" key="1">
    <citation type="submission" date="2019-03" db="EMBL/GenBank/DDBJ databases">
        <title>Single cell metagenomics reveals metabolic interactions within the superorganism composed of flagellate Streblomastix strix and complex community of Bacteroidetes bacteria on its surface.</title>
        <authorList>
            <person name="Treitli S.C."/>
            <person name="Kolisko M."/>
            <person name="Husnik F."/>
            <person name="Keeling P."/>
            <person name="Hampl V."/>
        </authorList>
    </citation>
    <scope>NUCLEOTIDE SEQUENCE [LARGE SCALE GENOMIC DNA]</scope>
    <source>
        <strain evidence="1">ST1C</strain>
    </source>
</reference>